<gene>
    <name evidence="2" type="ORF">TTEB3V08_LOCUS11369</name>
</gene>
<feature type="region of interest" description="Disordered" evidence="1">
    <location>
        <begin position="196"/>
        <end position="243"/>
    </location>
</feature>
<feature type="compositionally biased region" description="Basic and acidic residues" evidence="1">
    <location>
        <begin position="230"/>
        <end position="243"/>
    </location>
</feature>
<evidence type="ECO:0000313" key="2">
    <source>
        <dbReference type="EMBL" id="CAD7463486.1"/>
    </source>
</evidence>
<name>A0A7R9IS84_9NEOP</name>
<reference evidence="2" key="1">
    <citation type="submission" date="2020-11" db="EMBL/GenBank/DDBJ databases">
        <authorList>
            <person name="Tran Van P."/>
        </authorList>
    </citation>
    <scope>NUCLEOTIDE SEQUENCE</scope>
</reference>
<feature type="compositionally biased region" description="Low complexity" evidence="1">
    <location>
        <begin position="91"/>
        <end position="109"/>
    </location>
</feature>
<organism evidence="2">
    <name type="scientific">Timema tahoe</name>
    <dbReference type="NCBI Taxonomy" id="61484"/>
    <lineage>
        <taxon>Eukaryota</taxon>
        <taxon>Metazoa</taxon>
        <taxon>Ecdysozoa</taxon>
        <taxon>Arthropoda</taxon>
        <taxon>Hexapoda</taxon>
        <taxon>Insecta</taxon>
        <taxon>Pterygota</taxon>
        <taxon>Neoptera</taxon>
        <taxon>Polyneoptera</taxon>
        <taxon>Phasmatodea</taxon>
        <taxon>Timematodea</taxon>
        <taxon>Timematoidea</taxon>
        <taxon>Timematidae</taxon>
        <taxon>Timema</taxon>
    </lineage>
</organism>
<protein>
    <submittedName>
        <fullName evidence="2">Uncharacterized protein</fullName>
    </submittedName>
</protein>
<accession>A0A7R9IS84</accession>
<proteinExistence type="predicted"/>
<evidence type="ECO:0000256" key="1">
    <source>
        <dbReference type="SAM" id="MobiDB-lite"/>
    </source>
</evidence>
<feature type="region of interest" description="Disordered" evidence="1">
    <location>
        <begin position="91"/>
        <end position="110"/>
    </location>
</feature>
<feature type="region of interest" description="Disordered" evidence="1">
    <location>
        <begin position="127"/>
        <end position="174"/>
    </location>
</feature>
<dbReference type="AlphaFoldDB" id="A0A7R9IS84"/>
<dbReference type="EMBL" id="OE008146">
    <property type="protein sequence ID" value="CAD7463486.1"/>
    <property type="molecule type" value="Genomic_DNA"/>
</dbReference>
<feature type="compositionally biased region" description="Low complexity" evidence="1">
    <location>
        <begin position="144"/>
        <end position="174"/>
    </location>
</feature>
<sequence>MIVQMIHYQFRRKICGGRVNRSSETHRFQRYATMKTHAKRSIADCSIGVAVLGCLVLILSGIGGSMGGGGEGTYSSQNTTTEYMNCNTTTESNDNCSTTTESNDNCTTTPASDYNCNTTPVCNTTDNTNYPNEGSSEDCDSTETDSSSGSSEDSGSSGSDECSGSSSGKNKNSSVSEKYISADLVVNLNGDVAELSDFYEPSDDDPSFNPRDANQCSSSDSGSNGEEEQEQMREYQIRKDRAL</sequence>